<dbReference type="GeneID" id="36133717"/>
<keyword evidence="3" id="KW-1185">Reference proteome</keyword>
<dbReference type="EMBL" id="FQ670179">
    <property type="protein sequence ID" value="CBY83119.1"/>
    <property type="molecule type" value="Genomic_DNA"/>
</dbReference>
<evidence type="ECO:0000313" key="3">
    <source>
        <dbReference type="Proteomes" id="UP000007934"/>
    </source>
</evidence>
<evidence type="ECO:0000256" key="1">
    <source>
        <dbReference type="SAM" id="Phobius"/>
    </source>
</evidence>
<feature type="transmembrane region" description="Helical" evidence="1">
    <location>
        <begin position="12"/>
        <end position="31"/>
    </location>
</feature>
<organism evidence="2 3">
    <name type="scientific">Helicobacter felis (strain ATCC 49179 / CCUG 28539 / NCTC 12436 / CS1)</name>
    <dbReference type="NCBI Taxonomy" id="936155"/>
    <lineage>
        <taxon>Bacteria</taxon>
        <taxon>Pseudomonadati</taxon>
        <taxon>Campylobacterota</taxon>
        <taxon>Epsilonproteobacteria</taxon>
        <taxon>Campylobacterales</taxon>
        <taxon>Helicobacteraceae</taxon>
        <taxon>Helicobacter</taxon>
    </lineage>
</organism>
<evidence type="ECO:0000313" key="2">
    <source>
        <dbReference type="EMBL" id="CBY83119.1"/>
    </source>
</evidence>
<keyword evidence="1" id="KW-0472">Membrane</keyword>
<sequence length="96" mass="10740">MLLNEIFRVSEYLQLLPIGLIGILSGALNYFNNPKSSLRHALVVMFTSCFICLCVFAMLETTQLTYLTKVGISASVGYFGIDRAIEIVRNVLSFKK</sequence>
<proteinExistence type="predicted"/>
<dbReference type="STRING" id="936155.HFELIS_10350"/>
<feature type="transmembrane region" description="Helical" evidence="1">
    <location>
        <begin position="37"/>
        <end position="59"/>
    </location>
</feature>
<dbReference type="OrthoDB" id="5329396at2"/>
<keyword evidence="1" id="KW-0812">Transmembrane</keyword>
<evidence type="ECO:0008006" key="4">
    <source>
        <dbReference type="Google" id="ProtNLM"/>
    </source>
</evidence>
<dbReference type="RefSeq" id="WP_013469485.1">
    <property type="nucleotide sequence ID" value="NC_014810.2"/>
</dbReference>
<gene>
    <name evidence="2" type="ordered locus">Hfelis_10350</name>
</gene>
<dbReference type="KEGG" id="hfe:HFELIS_10350"/>
<reference evidence="2 3" key="1">
    <citation type="journal article" date="2011" name="Genome Biol. Evol.">
        <title>Comparative whole genome sequence analysis of the carcinogenic bacterial model pathogen Helicobacter felis.</title>
        <authorList>
            <person name="Arnold I.C."/>
            <person name="Zigova Z."/>
            <person name="Holden M."/>
            <person name="Lawley T.D."/>
            <person name="Rad R."/>
            <person name="Dougan G."/>
            <person name="Falkow S."/>
            <person name="Bentley S.D."/>
            <person name="Muller A."/>
        </authorList>
    </citation>
    <scope>NUCLEOTIDE SEQUENCE [LARGE SCALE GENOMIC DNA]</scope>
    <source>
        <strain evidence="3">ATCC 49179 / CCUG 28539 / NCTC 12436 / CS1</strain>
    </source>
</reference>
<dbReference type="AlphaFoldDB" id="E7AD01"/>
<dbReference type="HOGENOM" id="CLU_2329868_0_0_7"/>
<keyword evidence="1" id="KW-1133">Transmembrane helix</keyword>
<accession>E7AD01</accession>
<dbReference type="Proteomes" id="UP000007934">
    <property type="component" value="Chromosome"/>
</dbReference>
<protein>
    <recommendedName>
        <fullName evidence="4">Holin</fullName>
    </recommendedName>
</protein>
<name>E7AD01_HELFC</name>
<dbReference type="InterPro" id="IPR032126">
    <property type="entry name" value="LydA_holin"/>
</dbReference>
<dbReference type="Pfam" id="PF16083">
    <property type="entry name" value="Phage_holin_3_3"/>
    <property type="match status" value="1"/>
</dbReference>